<sequence>MAAMASSSAPPNTTLYIRNLNDKVNKEELRAQLFGLFTTYGKIIDVVAQKGKKMRGQAFLVFSDLAEATAAMRACEGFIFYDKPIHIEYARSKSYATLRRDDPNFIPPTLSKMQNGTTSTNGISLHATEKRPREEDESADGTRHVKREKADDDDDDEEMELEDDEESAQKQTTTVQAVPPTIHHPSARLLCTNLPQEVSDDVLAVLFQQYQGFQTTQVAPSPTPSATGQKMKMAQVFFDAPDLASVAKEALDGFQLKKGWKMSVVYI</sequence>
<feature type="region of interest" description="Disordered" evidence="3">
    <location>
        <begin position="105"/>
        <end position="176"/>
    </location>
</feature>
<dbReference type="AlphaFoldDB" id="A0A4R5XEJ0"/>
<dbReference type="Proteomes" id="UP000294933">
    <property type="component" value="Unassembled WGS sequence"/>
</dbReference>
<dbReference type="EMBL" id="ML170156">
    <property type="protein sequence ID" value="TDL29520.1"/>
    <property type="molecule type" value="Genomic_DNA"/>
</dbReference>
<evidence type="ECO:0000259" key="4">
    <source>
        <dbReference type="PROSITE" id="PS50102"/>
    </source>
</evidence>
<dbReference type="SMART" id="SM00360">
    <property type="entry name" value="RRM"/>
    <property type="match status" value="2"/>
</dbReference>
<protein>
    <submittedName>
        <fullName evidence="5">RNA-binding domain-containing protein</fullName>
    </submittedName>
</protein>
<dbReference type="OrthoDB" id="277802at2759"/>
<evidence type="ECO:0000313" key="5">
    <source>
        <dbReference type="EMBL" id="TDL29520.1"/>
    </source>
</evidence>
<name>A0A4R5XEJ0_9AGAM</name>
<feature type="compositionally biased region" description="Acidic residues" evidence="3">
    <location>
        <begin position="151"/>
        <end position="166"/>
    </location>
</feature>
<dbReference type="InterPro" id="IPR000504">
    <property type="entry name" value="RRM_dom"/>
</dbReference>
<dbReference type="VEuPathDB" id="FungiDB:BD410DRAFT_779943"/>
<gene>
    <name evidence="5" type="ORF">BD410DRAFT_779943</name>
</gene>
<dbReference type="InterPro" id="IPR035979">
    <property type="entry name" value="RBD_domain_sf"/>
</dbReference>
<dbReference type="InterPro" id="IPR012677">
    <property type="entry name" value="Nucleotide-bd_a/b_plait_sf"/>
</dbReference>
<evidence type="ECO:0000256" key="2">
    <source>
        <dbReference type="PROSITE-ProRule" id="PRU00176"/>
    </source>
</evidence>
<dbReference type="SUPFAM" id="SSF54928">
    <property type="entry name" value="RNA-binding domain, RBD"/>
    <property type="match status" value="1"/>
</dbReference>
<feature type="compositionally biased region" description="Polar residues" evidence="3">
    <location>
        <begin position="111"/>
        <end position="123"/>
    </location>
</feature>
<evidence type="ECO:0000256" key="1">
    <source>
        <dbReference type="ARBA" id="ARBA00022884"/>
    </source>
</evidence>
<dbReference type="FunFam" id="3.30.70.330:FF:000039">
    <property type="entry name" value="U1 small nuclear ribonucleoprotein A"/>
    <property type="match status" value="1"/>
</dbReference>
<keyword evidence="1 2" id="KW-0694">RNA-binding</keyword>
<reference evidence="5 6" key="1">
    <citation type="submission" date="2018-06" db="EMBL/GenBank/DDBJ databases">
        <title>A transcriptomic atlas of mushroom development highlights an independent origin of complex multicellularity.</title>
        <authorList>
            <consortium name="DOE Joint Genome Institute"/>
            <person name="Krizsan K."/>
            <person name="Almasi E."/>
            <person name="Merenyi Z."/>
            <person name="Sahu N."/>
            <person name="Viragh M."/>
            <person name="Koszo T."/>
            <person name="Mondo S."/>
            <person name="Kiss B."/>
            <person name="Balint B."/>
            <person name="Kues U."/>
            <person name="Barry K."/>
            <person name="Hegedus J.C."/>
            <person name="Henrissat B."/>
            <person name="Johnson J."/>
            <person name="Lipzen A."/>
            <person name="Ohm R."/>
            <person name="Nagy I."/>
            <person name="Pangilinan J."/>
            <person name="Yan J."/>
            <person name="Xiong Y."/>
            <person name="Grigoriev I.V."/>
            <person name="Hibbett D.S."/>
            <person name="Nagy L.G."/>
        </authorList>
    </citation>
    <scope>NUCLEOTIDE SEQUENCE [LARGE SCALE GENOMIC DNA]</scope>
    <source>
        <strain evidence="5 6">SZMC22713</strain>
    </source>
</reference>
<dbReference type="GO" id="GO:0003723">
    <property type="term" value="F:RNA binding"/>
    <property type="evidence" value="ECO:0007669"/>
    <property type="project" value="UniProtKB-UniRule"/>
</dbReference>
<dbReference type="STRING" id="50990.A0A4R5XEJ0"/>
<dbReference type="PROSITE" id="PS50102">
    <property type="entry name" value="RRM"/>
    <property type="match status" value="2"/>
</dbReference>
<organism evidence="5 6">
    <name type="scientific">Rickenella mellea</name>
    <dbReference type="NCBI Taxonomy" id="50990"/>
    <lineage>
        <taxon>Eukaryota</taxon>
        <taxon>Fungi</taxon>
        <taxon>Dikarya</taxon>
        <taxon>Basidiomycota</taxon>
        <taxon>Agaricomycotina</taxon>
        <taxon>Agaricomycetes</taxon>
        <taxon>Hymenochaetales</taxon>
        <taxon>Rickenellaceae</taxon>
        <taxon>Rickenella</taxon>
    </lineage>
</organism>
<dbReference type="CDD" id="cd12246">
    <property type="entry name" value="RRM1_U1A_like"/>
    <property type="match status" value="1"/>
</dbReference>
<feature type="domain" description="RRM" evidence="4">
    <location>
        <begin position="13"/>
        <end position="92"/>
    </location>
</feature>
<feature type="domain" description="RRM" evidence="4">
    <location>
        <begin position="187"/>
        <end position="267"/>
    </location>
</feature>
<accession>A0A4R5XEJ0</accession>
<dbReference type="Gene3D" id="3.30.70.330">
    <property type="match status" value="2"/>
</dbReference>
<dbReference type="PANTHER" id="PTHR10501">
    <property type="entry name" value="U1 SMALL NUCLEAR RIBONUCLEOPROTEIN A/U2 SMALL NUCLEAR RIBONUCLEOPROTEIN B"/>
    <property type="match status" value="1"/>
</dbReference>
<evidence type="ECO:0000256" key="3">
    <source>
        <dbReference type="SAM" id="MobiDB-lite"/>
    </source>
</evidence>
<evidence type="ECO:0000313" key="6">
    <source>
        <dbReference type="Proteomes" id="UP000294933"/>
    </source>
</evidence>
<dbReference type="Pfam" id="PF00076">
    <property type="entry name" value="RRM_1"/>
    <property type="match status" value="2"/>
</dbReference>
<proteinExistence type="predicted"/>
<keyword evidence="6" id="KW-1185">Reference proteome</keyword>